<comment type="caution">
    <text evidence="1">The sequence shown here is derived from an EMBL/GenBank/DDBJ whole genome shotgun (WGS) entry which is preliminary data.</text>
</comment>
<evidence type="ECO:0000313" key="1">
    <source>
        <dbReference type="EMBL" id="EDZ02155.1"/>
    </source>
</evidence>
<reference evidence="1 2" key="1">
    <citation type="journal article" date="2011" name="J. Bacteriol.">
        <title>Comparative genomics of 28 Salmonella enterica isolates: evidence for CRISPR-mediated adaptive sublineage evolution.</title>
        <authorList>
            <person name="Fricke W.F."/>
            <person name="Mammel M.K."/>
            <person name="McDermott P.F."/>
            <person name="Tartera C."/>
            <person name="White D.G."/>
            <person name="Leclerc J.E."/>
            <person name="Ravel J."/>
            <person name="Cebula T.A."/>
        </authorList>
    </citation>
    <scope>NUCLEOTIDE SEQUENCE [LARGE SCALE GENOMIC DNA]</scope>
    <source>
        <strain evidence="1 2">SL491</strain>
    </source>
</reference>
<name>A0A6C8F1M5_SALV4</name>
<dbReference type="EMBL" id="ABFH02000001">
    <property type="protein sequence ID" value="EDZ02155.1"/>
    <property type="molecule type" value="Genomic_DNA"/>
</dbReference>
<accession>A0A6C8F1M5</accession>
<dbReference type="AlphaFoldDB" id="A0A6C8F1M5"/>
<proteinExistence type="predicted"/>
<protein>
    <submittedName>
        <fullName evidence="1">Uncharacterized protein</fullName>
    </submittedName>
</protein>
<evidence type="ECO:0000313" key="2">
    <source>
        <dbReference type="Proteomes" id="UP000003614"/>
    </source>
</evidence>
<dbReference type="Proteomes" id="UP000003614">
    <property type="component" value="Unassembled WGS sequence"/>
</dbReference>
<sequence length="37" mass="4340">MPNKTIAALRFILNSSDITLYRIQTNYHHRFFITATA</sequence>
<organism evidence="1 2">
    <name type="scientific">Salmonella virchow (strain SL491)</name>
    <dbReference type="NCBI Taxonomy" id="465517"/>
    <lineage>
        <taxon>Bacteria</taxon>
        <taxon>Pseudomonadati</taxon>
        <taxon>Pseudomonadota</taxon>
        <taxon>Gammaproteobacteria</taxon>
        <taxon>Enterobacterales</taxon>
        <taxon>Enterobacteriaceae</taxon>
        <taxon>Salmonella</taxon>
    </lineage>
</organism>
<gene>
    <name evidence="1" type="ORF">SeV_B2359</name>
</gene>